<dbReference type="PANTHER" id="PTHR35488:SF2">
    <property type="entry name" value="OS05G0358900 PROTEIN"/>
    <property type="match status" value="1"/>
</dbReference>
<reference evidence="2 3" key="1">
    <citation type="journal article" date="2022" name="Cell">
        <title>Repeat-based holocentromeres influence genome architecture and karyotype evolution.</title>
        <authorList>
            <person name="Hofstatter P.G."/>
            <person name="Thangavel G."/>
            <person name="Lux T."/>
            <person name="Neumann P."/>
            <person name="Vondrak T."/>
            <person name="Novak P."/>
            <person name="Zhang M."/>
            <person name="Costa L."/>
            <person name="Castellani M."/>
            <person name="Scott A."/>
            <person name="Toegelov H."/>
            <person name="Fuchs J."/>
            <person name="Mata-Sucre Y."/>
            <person name="Dias Y."/>
            <person name="Vanzela A.L.L."/>
            <person name="Huettel B."/>
            <person name="Almeida C.C.S."/>
            <person name="Simkova H."/>
            <person name="Souza G."/>
            <person name="Pedrosa-Harand A."/>
            <person name="Macas J."/>
            <person name="Mayer K.F.X."/>
            <person name="Houben A."/>
            <person name="Marques A."/>
        </authorList>
    </citation>
    <scope>NUCLEOTIDE SEQUENCE [LARGE SCALE GENOMIC DNA]</scope>
    <source>
        <strain evidence="2">RhyTen1mFocal</strain>
    </source>
</reference>
<dbReference type="EMBL" id="JAMRDG010000002">
    <property type="protein sequence ID" value="KAJ3691834.1"/>
    <property type="molecule type" value="Genomic_DNA"/>
</dbReference>
<protein>
    <submittedName>
        <fullName evidence="2">Uncharacterized protein</fullName>
    </submittedName>
</protein>
<name>A0AAD6EPC4_9POAL</name>
<sequence>MSKRPIFPITETEPQHFSDYGFDLQVCYFQVLEEARRPAKRGSHDQNRKPSLDSVHLKLQKPIFKEESRSKRSKHKHHQLRRTSVASAAGKWLQSAGSTLLFWKRSKKETYHSRSHLRRPDSASYPTCYSSSYSTSGPLYMTDSYSRAETVTCRAKSRLLAAGPYFNLKELNLASGAQSGSAGAGAGAMPVYLVT</sequence>
<feature type="compositionally biased region" description="Basic residues" evidence="1">
    <location>
        <begin position="71"/>
        <end position="81"/>
    </location>
</feature>
<comment type="caution">
    <text evidence="2">The sequence shown here is derived from an EMBL/GenBank/DDBJ whole genome shotgun (WGS) entry which is preliminary data.</text>
</comment>
<keyword evidence="3" id="KW-1185">Reference proteome</keyword>
<feature type="compositionally biased region" description="Basic and acidic residues" evidence="1">
    <location>
        <begin position="37"/>
        <end position="51"/>
    </location>
</feature>
<dbReference type="PANTHER" id="PTHR35488">
    <property type="entry name" value="OS05G0358900 PROTEIN-RELATED"/>
    <property type="match status" value="1"/>
</dbReference>
<feature type="region of interest" description="Disordered" evidence="1">
    <location>
        <begin position="37"/>
        <end position="56"/>
    </location>
</feature>
<accession>A0AAD6EPC4</accession>
<evidence type="ECO:0000256" key="1">
    <source>
        <dbReference type="SAM" id="MobiDB-lite"/>
    </source>
</evidence>
<evidence type="ECO:0000313" key="3">
    <source>
        <dbReference type="Proteomes" id="UP001210211"/>
    </source>
</evidence>
<dbReference type="AlphaFoldDB" id="A0AAD6EPC4"/>
<dbReference type="Proteomes" id="UP001210211">
    <property type="component" value="Unassembled WGS sequence"/>
</dbReference>
<proteinExistence type="predicted"/>
<organism evidence="2 3">
    <name type="scientific">Rhynchospora tenuis</name>
    <dbReference type="NCBI Taxonomy" id="198213"/>
    <lineage>
        <taxon>Eukaryota</taxon>
        <taxon>Viridiplantae</taxon>
        <taxon>Streptophyta</taxon>
        <taxon>Embryophyta</taxon>
        <taxon>Tracheophyta</taxon>
        <taxon>Spermatophyta</taxon>
        <taxon>Magnoliopsida</taxon>
        <taxon>Liliopsida</taxon>
        <taxon>Poales</taxon>
        <taxon>Cyperaceae</taxon>
        <taxon>Cyperoideae</taxon>
        <taxon>Rhynchosporeae</taxon>
        <taxon>Rhynchospora</taxon>
    </lineage>
</organism>
<evidence type="ECO:0000313" key="2">
    <source>
        <dbReference type="EMBL" id="KAJ3691834.1"/>
    </source>
</evidence>
<feature type="region of interest" description="Disordered" evidence="1">
    <location>
        <begin position="63"/>
        <end position="85"/>
    </location>
</feature>
<gene>
    <name evidence="2" type="ORF">LUZ61_020998</name>
</gene>